<accession>A0A1B8GCF8</accession>
<dbReference type="RefSeq" id="XP_018127200.1">
    <property type="nucleotide sequence ID" value="XM_018278070.2"/>
</dbReference>
<evidence type="ECO:0000313" key="3">
    <source>
        <dbReference type="EMBL" id="OBT93467.1"/>
    </source>
</evidence>
<proteinExistence type="predicted"/>
<organism evidence="3 4">
    <name type="scientific">Pseudogymnoascus verrucosus</name>
    <dbReference type="NCBI Taxonomy" id="342668"/>
    <lineage>
        <taxon>Eukaryota</taxon>
        <taxon>Fungi</taxon>
        <taxon>Dikarya</taxon>
        <taxon>Ascomycota</taxon>
        <taxon>Pezizomycotina</taxon>
        <taxon>Leotiomycetes</taxon>
        <taxon>Thelebolales</taxon>
        <taxon>Thelebolaceae</taxon>
        <taxon>Pseudogymnoascus</taxon>
    </lineage>
</organism>
<dbReference type="Gene3D" id="3.30.559.10">
    <property type="entry name" value="Chloramphenicol acetyltransferase-like domain"/>
    <property type="match status" value="3"/>
</dbReference>
<reference evidence="3 4" key="1">
    <citation type="submission" date="2016-03" db="EMBL/GenBank/DDBJ databases">
        <title>Comparative genomics of Pseudogymnoascus destructans, the fungus causing white-nose syndrome of bats.</title>
        <authorList>
            <person name="Palmer J.M."/>
            <person name="Drees K.P."/>
            <person name="Foster J.T."/>
            <person name="Lindner D.L."/>
        </authorList>
    </citation>
    <scope>NUCLEOTIDE SEQUENCE [LARGE SCALE GENOMIC DNA]</scope>
    <source>
        <strain evidence="3 4">UAMH 10579</strain>
    </source>
</reference>
<dbReference type="InterPro" id="IPR051283">
    <property type="entry name" value="Sec_Metabolite_Acyltrans"/>
</dbReference>
<dbReference type="STRING" id="342668.A0A1B8GCF8"/>
<evidence type="ECO:0000259" key="2">
    <source>
        <dbReference type="Pfam" id="PF22664"/>
    </source>
</evidence>
<protein>
    <recommendedName>
        <fullName evidence="2">Trichothecene 3-O-acetyltransferase-like N-terminal domain-containing protein</fullName>
    </recommendedName>
</protein>
<dbReference type="PANTHER" id="PTHR31896:SF64">
    <property type="entry name" value="TRICHOTHECENE 3-O-ACETYLTRANSFERASE"/>
    <property type="match status" value="1"/>
</dbReference>
<dbReference type="Pfam" id="PF02458">
    <property type="entry name" value="Transferase"/>
    <property type="match status" value="1"/>
</dbReference>
<gene>
    <name evidence="3" type="ORF">VE01_08649</name>
</gene>
<keyword evidence="1" id="KW-0808">Transferase</keyword>
<dbReference type="InterPro" id="IPR023213">
    <property type="entry name" value="CAT-like_dom_sf"/>
</dbReference>
<dbReference type="EMBL" id="KV460253">
    <property type="protein sequence ID" value="OBT93467.1"/>
    <property type="molecule type" value="Genomic_DNA"/>
</dbReference>
<sequence>MQSSAIVTDVDVCLDIFGQQPRLNIHTQICLCFPLPDAFAQSRVISTLRSGLERLTASFPWVAGQVIGEGSGDGNTGVFKIKALGNIPRLVVKDLRNDPLAPTMQALRQANFPMKKLDESVIAPRNTFPGTDVAEETESNSPVFLLQANFIVGGLVLTFLGPELASHLVKPIPGTGGSTQTPVAPPPRCVWASFVLSPASLAALKSIALETRSPGSSYVSTDDALSAFVWQSIMRARLARLPPTTEATFARAVDVRRYVDVPATYTGIVQNMTYTTYQLRKLVALPLGEIASALRVALDLKTTILPFHTRALATYLHSQADKSMVSPASSIDLSVDVMLSSWAKTDCYSLNFNLGLGFPEAVRRPRFAPLQSFVYFMPRACDGEIAVAMCLREEDMEQLRVDEEFVKYARHDG</sequence>
<dbReference type="Pfam" id="PF22664">
    <property type="entry name" value="TRI-like_N"/>
    <property type="match status" value="1"/>
</dbReference>
<dbReference type="GO" id="GO:0016740">
    <property type="term" value="F:transferase activity"/>
    <property type="evidence" value="ECO:0007669"/>
    <property type="project" value="UniProtKB-KW"/>
</dbReference>
<dbReference type="AlphaFoldDB" id="A0A1B8GCF8"/>
<keyword evidence="4" id="KW-1185">Reference proteome</keyword>
<evidence type="ECO:0000313" key="4">
    <source>
        <dbReference type="Proteomes" id="UP000091956"/>
    </source>
</evidence>
<evidence type="ECO:0000256" key="1">
    <source>
        <dbReference type="ARBA" id="ARBA00022679"/>
    </source>
</evidence>
<dbReference type="PANTHER" id="PTHR31896">
    <property type="entry name" value="FAMILY REGULATORY PROTEIN, PUTATIVE (AFU_ORTHOLOGUE AFUA_3G14730)-RELATED"/>
    <property type="match status" value="1"/>
</dbReference>
<dbReference type="Proteomes" id="UP000091956">
    <property type="component" value="Unassembled WGS sequence"/>
</dbReference>
<feature type="domain" description="Trichothecene 3-O-acetyltransferase-like N-terminal" evidence="2">
    <location>
        <begin position="25"/>
        <end position="161"/>
    </location>
</feature>
<dbReference type="InterPro" id="IPR054710">
    <property type="entry name" value="Tri101-like_N"/>
</dbReference>
<name>A0A1B8GCF8_9PEZI</name>
<reference evidence="4" key="2">
    <citation type="journal article" date="2018" name="Nat. Commun.">
        <title>Extreme sensitivity to ultraviolet light in the fungal pathogen causing white-nose syndrome of bats.</title>
        <authorList>
            <person name="Palmer J.M."/>
            <person name="Drees K.P."/>
            <person name="Foster J.T."/>
            <person name="Lindner D.L."/>
        </authorList>
    </citation>
    <scope>NUCLEOTIDE SEQUENCE [LARGE SCALE GENOMIC DNA]</scope>
    <source>
        <strain evidence="4">UAMH 10579</strain>
    </source>
</reference>
<dbReference type="GeneID" id="28842035"/>